<gene>
    <name evidence="1" type="ORF">BJEO58_02759</name>
</gene>
<dbReference type="AlphaFoldDB" id="A0A2H1L8F5"/>
<name>A0A2H1L8F5_9MICO</name>
<proteinExistence type="predicted"/>
<evidence type="ECO:0000313" key="1">
    <source>
        <dbReference type="EMBL" id="SMY13149.1"/>
    </source>
</evidence>
<evidence type="ECO:0000313" key="2">
    <source>
        <dbReference type="Proteomes" id="UP000234462"/>
    </source>
</evidence>
<organism evidence="1 2">
    <name type="scientific">Brevibacterium jeotgali</name>
    <dbReference type="NCBI Taxonomy" id="1262550"/>
    <lineage>
        <taxon>Bacteria</taxon>
        <taxon>Bacillati</taxon>
        <taxon>Actinomycetota</taxon>
        <taxon>Actinomycetes</taxon>
        <taxon>Micrococcales</taxon>
        <taxon>Brevibacteriaceae</taxon>
        <taxon>Brevibacterium</taxon>
    </lineage>
</organism>
<dbReference type="EMBL" id="FXZM01000017">
    <property type="protein sequence ID" value="SMY13149.1"/>
    <property type="molecule type" value="Genomic_DNA"/>
</dbReference>
<reference evidence="2" key="1">
    <citation type="submission" date="2017-03" db="EMBL/GenBank/DDBJ databases">
        <authorList>
            <person name="Monnet C."/>
        </authorList>
    </citation>
    <scope>NUCLEOTIDE SEQUENCE [LARGE SCALE GENOMIC DNA]</scope>
    <source>
        <strain evidence="2">SJ5-8</strain>
    </source>
</reference>
<accession>A0A2H1L8F5</accession>
<keyword evidence="2" id="KW-1185">Reference proteome</keyword>
<protein>
    <submittedName>
        <fullName evidence="1">Uncharacterized protein</fullName>
    </submittedName>
</protein>
<dbReference type="Proteomes" id="UP000234462">
    <property type="component" value="Unassembled WGS sequence"/>
</dbReference>
<sequence length="91" mass="9928">MLVFLSEELAAEWLHSGPLDSAEDMTARLADSARAAAKALQTRRIFPRVTSTRAVDRHSSHPSPDPCLVLARHNLRLAIPALMAILGCIVE</sequence>